<dbReference type="Proteomes" id="UP001341840">
    <property type="component" value="Unassembled WGS sequence"/>
</dbReference>
<protein>
    <recommendedName>
        <fullName evidence="2">Ribonuclease H1 N-terminal domain-containing protein</fullName>
    </recommendedName>
</protein>
<evidence type="ECO:0000259" key="2">
    <source>
        <dbReference type="Pfam" id="PF01693"/>
    </source>
</evidence>
<dbReference type="SUPFAM" id="SSF55658">
    <property type="entry name" value="L9 N-domain-like"/>
    <property type="match status" value="1"/>
</dbReference>
<name>A0ABU6TN78_9FABA</name>
<dbReference type="InterPro" id="IPR011320">
    <property type="entry name" value="RNase_H1_N"/>
</dbReference>
<dbReference type="Pfam" id="PF01693">
    <property type="entry name" value="Cauli_VI"/>
    <property type="match status" value="1"/>
</dbReference>
<keyword evidence="4" id="KW-1185">Reference proteome</keyword>
<dbReference type="InterPro" id="IPR037056">
    <property type="entry name" value="RNase_H1_N_sf"/>
</dbReference>
<dbReference type="EMBL" id="JASCZI010091425">
    <property type="protein sequence ID" value="MED6150264.1"/>
    <property type="molecule type" value="Genomic_DNA"/>
</dbReference>
<feature type="domain" description="Ribonuclease H1 N-terminal" evidence="2">
    <location>
        <begin position="7"/>
        <end position="50"/>
    </location>
</feature>
<reference evidence="3 4" key="1">
    <citation type="journal article" date="2023" name="Plants (Basel)">
        <title>Bridging the Gap: Combining Genomics and Transcriptomics Approaches to Understand Stylosanthes scabra, an Orphan Legume from the Brazilian Caatinga.</title>
        <authorList>
            <person name="Ferreira-Neto J.R.C."/>
            <person name="da Silva M.D."/>
            <person name="Binneck E."/>
            <person name="de Melo N.F."/>
            <person name="da Silva R.H."/>
            <person name="de Melo A.L.T.M."/>
            <person name="Pandolfi V."/>
            <person name="Bustamante F.O."/>
            <person name="Brasileiro-Vidal A.C."/>
            <person name="Benko-Iseppon A.M."/>
        </authorList>
    </citation>
    <scope>NUCLEOTIDE SEQUENCE [LARGE SCALE GENOMIC DNA]</scope>
    <source>
        <tissue evidence="3">Leaves</tissue>
    </source>
</reference>
<evidence type="ECO:0000313" key="3">
    <source>
        <dbReference type="EMBL" id="MED6150264.1"/>
    </source>
</evidence>
<dbReference type="InterPro" id="IPR009027">
    <property type="entry name" value="Ribosomal_bL9/RNase_H1_N"/>
</dbReference>
<accession>A0ABU6TN78</accession>
<comment type="caution">
    <text evidence="3">The sequence shown here is derived from an EMBL/GenBank/DDBJ whole genome shotgun (WGS) entry which is preliminary data.</text>
</comment>
<evidence type="ECO:0000313" key="4">
    <source>
        <dbReference type="Proteomes" id="UP001341840"/>
    </source>
</evidence>
<organism evidence="3 4">
    <name type="scientific">Stylosanthes scabra</name>
    <dbReference type="NCBI Taxonomy" id="79078"/>
    <lineage>
        <taxon>Eukaryota</taxon>
        <taxon>Viridiplantae</taxon>
        <taxon>Streptophyta</taxon>
        <taxon>Embryophyta</taxon>
        <taxon>Tracheophyta</taxon>
        <taxon>Spermatophyta</taxon>
        <taxon>Magnoliopsida</taxon>
        <taxon>eudicotyledons</taxon>
        <taxon>Gunneridae</taxon>
        <taxon>Pentapetalae</taxon>
        <taxon>rosids</taxon>
        <taxon>fabids</taxon>
        <taxon>Fabales</taxon>
        <taxon>Fabaceae</taxon>
        <taxon>Papilionoideae</taxon>
        <taxon>50 kb inversion clade</taxon>
        <taxon>dalbergioids sensu lato</taxon>
        <taxon>Dalbergieae</taxon>
        <taxon>Pterocarpus clade</taxon>
        <taxon>Stylosanthes</taxon>
    </lineage>
</organism>
<feature type="region of interest" description="Disordered" evidence="1">
    <location>
        <begin position="88"/>
        <end position="112"/>
    </location>
</feature>
<evidence type="ECO:0000256" key="1">
    <source>
        <dbReference type="SAM" id="MobiDB-lite"/>
    </source>
</evidence>
<dbReference type="Gene3D" id="3.40.970.10">
    <property type="entry name" value="Ribonuclease H1, N-terminal domain"/>
    <property type="match status" value="1"/>
</dbReference>
<gene>
    <name evidence="3" type="ORF">PIB30_070783</name>
</gene>
<proteinExistence type="predicted"/>
<feature type="compositionally biased region" description="Low complexity" evidence="1">
    <location>
        <begin position="91"/>
        <end position="101"/>
    </location>
</feature>
<sequence>MDGGQGKFYAVRVGRVPGIYETWEEAKQQVRGHKRAQHRSFCVYDDAVQYMRAGNAMEKTGGERGMRRGSEGETVIAKGLRAWSLSQQGWTKGSTSGGTTKTDAEYSSEVQNGSNTAAKRGLGNIADIKHDYRSEVLGCGEIATKSLTSEEVATTGAYTGASEGKRSEVEWLLGVVCGSLQVGDPIFVSQEIVAGEGLGSHGFTVILPKPAHGVEVVAYGPISGDEANARREAARLMLQKLLSATIQRVHNLEKENEALKQYLALES</sequence>